<dbReference type="EMBL" id="FPHW01000042">
    <property type="protein sequence ID" value="SFV83589.1"/>
    <property type="molecule type" value="Genomic_DNA"/>
</dbReference>
<gene>
    <name evidence="1" type="ORF">MNB_SUP05-7-537</name>
</gene>
<sequence length="97" mass="9906">MSGTDSIANETSRTSQDAIKTWKDGAIPTATPSQLVLATAATGSPASHYGAIMPSDAGKFTMTLYSKGEGNADSTQSGIYSTTLTAVITADEKGTVE</sequence>
<dbReference type="AlphaFoldDB" id="A0A1W1DQ55"/>
<name>A0A1W1DQ55_9ZZZZ</name>
<accession>A0A1W1DQ55</accession>
<proteinExistence type="predicted"/>
<evidence type="ECO:0000313" key="1">
    <source>
        <dbReference type="EMBL" id="SFV83589.1"/>
    </source>
</evidence>
<protein>
    <submittedName>
        <fullName evidence="1">Uncharacterized protein</fullName>
    </submittedName>
</protein>
<organism evidence="1">
    <name type="scientific">hydrothermal vent metagenome</name>
    <dbReference type="NCBI Taxonomy" id="652676"/>
    <lineage>
        <taxon>unclassified sequences</taxon>
        <taxon>metagenomes</taxon>
        <taxon>ecological metagenomes</taxon>
    </lineage>
</organism>
<reference evidence="1" key="1">
    <citation type="submission" date="2016-10" db="EMBL/GenBank/DDBJ databases">
        <authorList>
            <person name="de Groot N.N."/>
        </authorList>
    </citation>
    <scope>NUCLEOTIDE SEQUENCE</scope>
</reference>